<feature type="domain" description="Pyruvate carboxyltransferase" evidence="12">
    <location>
        <begin position="5"/>
        <end position="267"/>
    </location>
</feature>
<dbReference type="InterPro" id="IPR054691">
    <property type="entry name" value="LeuA/HCS_post-cat"/>
</dbReference>
<keyword evidence="10 11" id="KW-0100">Branched-chain amino acid biosynthesis</keyword>
<evidence type="ECO:0000313" key="14">
    <source>
        <dbReference type="Proteomes" id="UP000009229"/>
    </source>
</evidence>
<dbReference type="AlphaFoldDB" id="A0AAU8PE47"/>
<evidence type="ECO:0000256" key="10">
    <source>
        <dbReference type="ARBA" id="ARBA00023304"/>
    </source>
</evidence>
<sequence>MSRRVYIFDTTLRDGEQSPGVSLNVMEKLQIARQLARLGVDVIEAGFPITSPGDYEAVKTIAREVRGVTVAALARADFQDIDRAWEAVKEAEQPRIHTFIATSPIHMRHKLRMTEEQVIEAAVAAVKRAKSYVSDVEFSAEDASRSELDFLCRVLEAAIAAGATVVNIPDTVGYATPEEFARFIRDIRQRVPGIEKVVLSVHCHDDLGLAVANSLAAVAAGATQVEGAINGIGERAGNAALEEVVMALYTRRDQFGCITNIRTEEIYRTSRLVSSLTGMPVQPNKAVVGKNAFAHESGIHQDGVLKERTTYEIMNPVMVGISQSNLVLGKHSGRHAFRQRLLELGYELGEEELNKAFQQFKVLADKKKEITDADLEAIVEEELRPVPVTYTLEYLHISTGTTIVPTATVGLKKGDEVFEEAACGNGPVDAICRAVDKVTGIPCVLKSWGINAVTSGKDAIGEVTLKISENGGKTYLGRGISTDILEASAKAYVNAVNRLLWETGRLKDKSCNEVN</sequence>
<comment type="pathway">
    <text evidence="1 11">Amino-acid biosynthesis; L-leucine biosynthesis; L-leucine from 3-methyl-2-oxobutanoate: step 1/4.</text>
</comment>
<feature type="binding site" evidence="11">
    <location>
        <position position="202"/>
    </location>
    <ligand>
        <name>Mn(2+)</name>
        <dbReference type="ChEBI" id="CHEBI:29035"/>
    </ligand>
</feature>
<gene>
    <name evidence="11" type="primary">leuA</name>
    <name evidence="13" type="ordered locus">Desku_2888</name>
</gene>
<dbReference type="InterPro" id="IPR005671">
    <property type="entry name" value="LeuA_bact_synth"/>
</dbReference>
<dbReference type="InterPro" id="IPR013785">
    <property type="entry name" value="Aldolase_TIM"/>
</dbReference>
<dbReference type="Pfam" id="PF22617">
    <property type="entry name" value="HCS_D2"/>
    <property type="match status" value="1"/>
</dbReference>
<evidence type="ECO:0000256" key="9">
    <source>
        <dbReference type="ARBA" id="ARBA00023211"/>
    </source>
</evidence>
<dbReference type="NCBIfam" id="NF002088">
    <property type="entry name" value="PRK00915.1-5"/>
    <property type="match status" value="1"/>
</dbReference>
<keyword evidence="9 11" id="KW-0464">Manganese</keyword>
<dbReference type="CDD" id="cd07940">
    <property type="entry name" value="DRE_TIM_IPMS"/>
    <property type="match status" value="1"/>
</dbReference>
<dbReference type="Gene3D" id="3.30.160.270">
    <property type="match status" value="1"/>
</dbReference>
<dbReference type="EMBL" id="CP002770">
    <property type="protein sequence ID" value="AEG16396.1"/>
    <property type="molecule type" value="Genomic_DNA"/>
</dbReference>
<dbReference type="InterPro" id="IPR013709">
    <property type="entry name" value="2-isopropylmalate_synth_dimer"/>
</dbReference>
<dbReference type="FunFam" id="1.10.238.260:FF:000001">
    <property type="entry name" value="2-isopropylmalate synthase"/>
    <property type="match status" value="1"/>
</dbReference>
<organism evidence="13 14">
    <name type="scientific">Desulfofundulus kuznetsovii (strain DSM 6115 / VKM B-1805 / 17)</name>
    <name type="common">Desulfotomaculum kuznetsovii</name>
    <dbReference type="NCBI Taxonomy" id="760568"/>
    <lineage>
        <taxon>Bacteria</taxon>
        <taxon>Bacillati</taxon>
        <taxon>Bacillota</taxon>
        <taxon>Clostridia</taxon>
        <taxon>Eubacteriales</taxon>
        <taxon>Peptococcaceae</taxon>
        <taxon>Desulfofundulus</taxon>
    </lineage>
</organism>
<keyword evidence="13" id="KW-0012">Acyltransferase</keyword>
<keyword evidence="14" id="KW-1185">Reference proteome</keyword>
<name>A0AAU8PE47_DESK7</name>
<comment type="cofactor">
    <cofactor evidence="11">
        <name>Mn(2+)</name>
        <dbReference type="ChEBI" id="CHEBI:29035"/>
    </cofactor>
</comment>
<keyword evidence="6 11" id="KW-0028">Amino-acid biosynthesis</keyword>
<dbReference type="SUPFAM" id="SSF110921">
    <property type="entry name" value="2-isopropylmalate synthase LeuA, allosteric (dimerisation) domain"/>
    <property type="match status" value="1"/>
</dbReference>
<dbReference type="NCBIfam" id="NF002086">
    <property type="entry name" value="PRK00915.1-3"/>
    <property type="match status" value="1"/>
</dbReference>
<comment type="catalytic activity">
    <reaction evidence="11">
        <text>3-methyl-2-oxobutanoate + acetyl-CoA + H2O = (2S)-2-isopropylmalate + CoA + H(+)</text>
        <dbReference type="Rhea" id="RHEA:21524"/>
        <dbReference type="ChEBI" id="CHEBI:1178"/>
        <dbReference type="ChEBI" id="CHEBI:11851"/>
        <dbReference type="ChEBI" id="CHEBI:15377"/>
        <dbReference type="ChEBI" id="CHEBI:15378"/>
        <dbReference type="ChEBI" id="CHEBI:57287"/>
        <dbReference type="ChEBI" id="CHEBI:57288"/>
        <dbReference type="EC" id="2.3.3.13"/>
    </reaction>
</comment>
<dbReference type="PROSITE" id="PS00816">
    <property type="entry name" value="AIPM_HOMOCIT_SYNTH_2"/>
    <property type="match status" value="1"/>
</dbReference>
<dbReference type="InterPro" id="IPR050073">
    <property type="entry name" value="2-IPM_HCS-like"/>
</dbReference>
<dbReference type="NCBIfam" id="TIGR00973">
    <property type="entry name" value="leuA_bact"/>
    <property type="match status" value="1"/>
</dbReference>
<evidence type="ECO:0000256" key="6">
    <source>
        <dbReference type="ARBA" id="ARBA00022605"/>
    </source>
</evidence>
<feature type="region of interest" description="Regulatory domain" evidence="11">
    <location>
        <begin position="391"/>
        <end position="515"/>
    </location>
</feature>
<feature type="binding site" evidence="11">
    <location>
        <position position="238"/>
    </location>
    <ligand>
        <name>Mn(2+)</name>
        <dbReference type="ChEBI" id="CHEBI:29035"/>
    </ligand>
</feature>
<dbReference type="GO" id="GO:0005737">
    <property type="term" value="C:cytoplasm"/>
    <property type="evidence" value="ECO:0007669"/>
    <property type="project" value="UniProtKB-UniRule"/>
</dbReference>
<dbReference type="FunFam" id="3.20.20.70:FF:000010">
    <property type="entry name" value="2-isopropylmalate synthase"/>
    <property type="match status" value="1"/>
</dbReference>
<protein>
    <recommendedName>
        <fullName evidence="4 11">2-isopropylmalate synthase</fullName>
        <ecNumber evidence="3 11">2.3.3.13</ecNumber>
    </recommendedName>
    <alternativeName>
        <fullName evidence="11">Alpha-IPM synthase</fullName>
    </alternativeName>
    <alternativeName>
        <fullName evidence="11">Alpha-isopropylmalate synthase</fullName>
    </alternativeName>
</protein>
<dbReference type="EC" id="2.3.3.13" evidence="3 11"/>
<dbReference type="RefSeq" id="WP_013823907.1">
    <property type="nucleotide sequence ID" value="NC_015573.1"/>
</dbReference>
<dbReference type="PROSITE" id="PS50991">
    <property type="entry name" value="PYR_CT"/>
    <property type="match status" value="1"/>
</dbReference>
<evidence type="ECO:0000256" key="4">
    <source>
        <dbReference type="ARBA" id="ARBA00018198"/>
    </source>
</evidence>
<evidence type="ECO:0000313" key="13">
    <source>
        <dbReference type="EMBL" id="AEG16396.1"/>
    </source>
</evidence>
<proteinExistence type="inferred from homology"/>
<dbReference type="NCBIfam" id="NF002085">
    <property type="entry name" value="PRK00915.1-2"/>
    <property type="match status" value="1"/>
</dbReference>
<feature type="binding site" evidence="11">
    <location>
        <position position="204"/>
    </location>
    <ligand>
        <name>Mn(2+)</name>
        <dbReference type="ChEBI" id="CHEBI:29035"/>
    </ligand>
</feature>
<dbReference type="Gene3D" id="3.20.20.70">
    <property type="entry name" value="Aldolase class I"/>
    <property type="match status" value="1"/>
</dbReference>
<dbReference type="PROSITE" id="PS00815">
    <property type="entry name" value="AIPM_HOMOCIT_SYNTH_1"/>
    <property type="match status" value="1"/>
</dbReference>
<evidence type="ECO:0000256" key="8">
    <source>
        <dbReference type="ARBA" id="ARBA00022723"/>
    </source>
</evidence>
<dbReference type="SUPFAM" id="SSF51569">
    <property type="entry name" value="Aldolase"/>
    <property type="match status" value="1"/>
</dbReference>
<dbReference type="Gene3D" id="1.10.238.260">
    <property type="match status" value="1"/>
</dbReference>
<reference evidence="14" key="1">
    <citation type="submission" date="2011-05" db="EMBL/GenBank/DDBJ databases">
        <title>Complete sequence of Desulfotomaculum kuznetsovii DSM 6115.</title>
        <authorList>
            <person name="Lucas S."/>
            <person name="Han J."/>
            <person name="Lapidus A."/>
            <person name="Cheng J.-F."/>
            <person name="Goodwin L."/>
            <person name="Pitluck S."/>
            <person name="Peters L."/>
            <person name="Mikhailova N."/>
            <person name="Lu M."/>
            <person name="Saunders E."/>
            <person name="Han C."/>
            <person name="Tapia R."/>
            <person name="Land M."/>
            <person name="Hauser L."/>
            <person name="Kyrpides N."/>
            <person name="Ivanova N."/>
            <person name="Pagani I."/>
            <person name="Nazina T."/>
            <person name="Ivanova A."/>
            <person name="Parshina S."/>
            <person name="Kuever J."/>
            <person name="Muyzer G."/>
            <person name="Plugge C."/>
            <person name="Stams A."/>
            <person name="Woyke T."/>
        </authorList>
    </citation>
    <scope>NUCLEOTIDE SEQUENCE [LARGE SCALE GENOMIC DNA]</scope>
    <source>
        <strain evidence="14">DSM 6115 / VKM B-1805 / 17</strain>
    </source>
</reference>
<dbReference type="KEGG" id="dku:Desku_2888"/>
<evidence type="ECO:0000256" key="7">
    <source>
        <dbReference type="ARBA" id="ARBA00022679"/>
    </source>
</evidence>
<dbReference type="GO" id="GO:0003985">
    <property type="term" value="F:acetyl-CoA C-acetyltransferase activity"/>
    <property type="evidence" value="ECO:0007669"/>
    <property type="project" value="UniProtKB-UniRule"/>
</dbReference>
<comment type="similarity">
    <text evidence="2 11">Belongs to the alpha-IPM synthase/homocitrate synthase family. LeuA type 1 subfamily.</text>
</comment>
<keyword evidence="11" id="KW-0963">Cytoplasm</keyword>
<dbReference type="GO" id="GO:0003852">
    <property type="term" value="F:2-isopropylmalate synthase activity"/>
    <property type="evidence" value="ECO:0007669"/>
    <property type="project" value="UniProtKB-UniRule"/>
</dbReference>
<dbReference type="HAMAP" id="MF_01025">
    <property type="entry name" value="LeuA_type1"/>
    <property type="match status" value="1"/>
</dbReference>
<keyword evidence="5 11" id="KW-0432">Leucine biosynthesis</keyword>
<dbReference type="PANTHER" id="PTHR10277:SF9">
    <property type="entry name" value="2-ISOPROPYLMALATE SYNTHASE 1, CHLOROPLASTIC-RELATED"/>
    <property type="match status" value="1"/>
</dbReference>
<dbReference type="Proteomes" id="UP000009229">
    <property type="component" value="Chromosome"/>
</dbReference>
<feature type="binding site" evidence="11">
    <location>
        <position position="14"/>
    </location>
    <ligand>
        <name>Mn(2+)</name>
        <dbReference type="ChEBI" id="CHEBI:29035"/>
    </ligand>
</feature>
<dbReference type="NCBIfam" id="NF002087">
    <property type="entry name" value="PRK00915.1-4"/>
    <property type="match status" value="1"/>
</dbReference>
<keyword evidence="8 11" id="KW-0479">Metal-binding</keyword>
<keyword evidence="7 11" id="KW-0808">Transferase</keyword>
<comment type="subunit">
    <text evidence="11">Homodimer.</text>
</comment>
<dbReference type="Pfam" id="PF08502">
    <property type="entry name" value="LeuA_dimer"/>
    <property type="match status" value="1"/>
</dbReference>
<evidence type="ECO:0000256" key="2">
    <source>
        <dbReference type="ARBA" id="ARBA00009396"/>
    </source>
</evidence>
<dbReference type="InterPro" id="IPR036230">
    <property type="entry name" value="LeuA_allosteric_dom_sf"/>
</dbReference>
<dbReference type="InterPro" id="IPR000891">
    <property type="entry name" value="PYR_CT"/>
</dbReference>
<comment type="function">
    <text evidence="11">Catalyzes the condensation of the acetyl group of acetyl-CoA with 3-methyl-2-oxobutanoate (2-ketoisovalerate) to form 3-carboxy-3-hydroxy-4-methylpentanoate (2-isopropylmalate).</text>
</comment>
<evidence type="ECO:0000256" key="11">
    <source>
        <dbReference type="HAMAP-Rule" id="MF_01025"/>
    </source>
</evidence>
<dbReference type="GO" id="GO:0009098">
    <property type="term" value="P:L-leucine biosynthetic process"/>
    <property type="evidence" value="ECO:0007669"/>
    <property type="project" value="UniProtKB-UniRule"/>
</dbReference>
<evidence type="ECO:0000256" key="5">
    <source>
        <dbReference type="ARBA" id="ARBA00022430"/>
    </source>
</evidence>
<accession>A0AAU8PE47</accession>
<evidence type="ECO:0000256" key="3">
    <source>
        <dbReference type="ARBA" id="ARBA00012973"/>
    </source>
</evidence>
<dbReference type="InterPro" id="IPR002034">
    <property type="entry name" value="AIPM/Hcit_synth_CS"/>
</dbReference>
<evidence type="ECO:0000256" key="1">
    <source>
        <dbReference type="ARBA" id="ARBA00004689"/>
    </source>
</evidence>
<dbReference type="SMART" id="SM00917">
    <property type="entry name" value="LeuA_dimer"/>
    <property type="match status" value="1"/>
</dbReference>
<dbReference type="PANTHER" id="PTHR10277">
    <property type="entry name" value="HOMOCITRATE SYNTHASE-RELATED"/>
    <property type="match status" value="1"/>
</dbReference>
<evidence type="ECO:0000259" key="12">
    <source>
        <dbReference type="PROSITE" id="PS50991"/>
    </source>
</evidence>
<dbReference type="GO" id="GO:0030145">
    <property type="term" value="F:manganese ion binding"/>
    <property type="evidence" value="ECO:0007669"/>
    <property type="project" value="UniProtKB-UniRule"/>
</dbReference>
<dbReference type="FunFam" id="3.30.160.270:FF:000003">
    <property type="entry name" value="2-isopropylmalate synthase"/>
    <property type="match status" value="1"/>
</dbReference>
<dbReference type="Pfam" id="PF00682">
    <property type="entry name" value="HMGL-like"/>
    <property type="match status" value="1"/>
</dbReference>